<gene>
    <name evidence="9" type="ORF">AMD00_19930</name>
</gene>
<dbReference type="PANTHER" id="PTHR43788:SF8">
    <property type="entry name" value="DNA-BINDING PROTEIN SMUBP-2"/>
    <property type="match status" value="1"/>
</dbReference>
<comment type="similarity">
    <text evidence="1">Belongs to the DNA2/NAM7 helicase family.</text>
</comment>
<dbReference type="SUPFAM" id="SSF52540">
    <property type="entry name" value="P-loop containing nucleoside triphosphate hydrolases"/>
    <property type="match status" value="2"/>
</dbReference>
<dbReference type="InterPro" id="IPR027417">
    <property type="entry name" value="P-loop_NTPase"/>
</dbReference>
<dbReference type="CDD" id="cd18808">
    <property type="entry name" value="SF1_C_Upf1"/>
    <property type="match status" value="1"/>
</dbReference>
<protein>
    <recommendedName>
        <fullName evidence="11">DNA helicase</fullName>
    </recommendedName>
</protein>
<dbReference type="Proteomes" id="UP000036867">
    <property type="component" value="Unassembled WGS sequence"/>
</dbReference>
<comment type="caution">
    <text evidence="9">The sequence shown here is derived from an EMBL/GenBank/DDBJ whole genome shotgun (WGS) entry which is preliminary data.</text>
</comment>
<dbReference type="GeneID" id="301138369"/>
<dbReference type="InterPro" id="IPR041677">
    <property type="entry name" value="DNA2/NAM7_AAA_11"/>
</dbReference>
<evidence type="ECO:0008006" key="11">
    <source>
        <dbReference type="Google" id="ProtNLM"/>
    </source>
</evidence>
<dbReference type="CDD" id="cd17934">
    <property type="entry name" value="DEXXQc_Upf1-like"/>
    <property type="match status" value="1"/>
</dbReference>
<feature type="domain" description="DNA2/NAM7 helicase helicase" evidence="7">
    <location>
        <begin position="817"/>
        <end position="987"/>
    </location>
</feature>
<feature type="coiled-coil region" evidence="6">
    <location>
        <begin position="425"/>
        <end position="490"/>
    </location>
</feature>
<evidence type="ECO:0000259" key="8">
    <source>
        <dbReference type="Pfam" id="PF13087"/>
    </source>
</evidence>
<dbReference type="Pfam" id="PF13086">
    <property type="entry name" value="AAA_11"/>
    <property type="match status" value="2"/>
</dbReference>
<dbReference type="RefSeq" id="WP_053418776.1">
    <property type="nucleotide sequence ID" value="NZ_LILB01000008.1"/>
</dbReference>
<dbReference type="Gene3D" id="3.40.50.300">
    <property type="entry name" value="P-loop containing nucleotide triphosphate hydrolases"/>
    <property type="match status" value="3"/>
</dbReference>
<evidence type="ECO:0000256" key="1">
    <source>
        <dbReference type="ARBA" id="ARBA00007913"/>
    </source>
</evidence>
<dbReference type="InterPro" id="IPR047187">
    <property type="entry name" value="SF1_C_Upf1"/>
</dbReference>
<evidence type="ECO:0000256" key="4">
    <source>
        <dbReference type="ARBA" id="ARBA00022806"/>
    </source>
</evidence>
<evidence type="ECO:0000259" key="7">
    <source>
        <dbReference type="Pfam" id="PF13086"/>
    </source>
</evidence>
<dbReference type="InterPro" id="IPR041679">
    <property type="entry name" value="DNA2/NAM7-like_C"/>
</dbReference>
<keyword evidence="5" id="KW-0067">ATP-binding</keyword>
<dbReference type="AlphaFoldDB" id="A0A0M0L9X9"/>
<keyword evidence="2" id="KW-0547">Nucleotide-binding</keyword>
<organism evidence="9 10">
    <name type="scientific">Viridibacillus arvi</name>
    <dbReference type="NCBI Taxonomy" id="263475"/>
    <lineage>
        <taxon>Bacteria</taxon>
        <taxon>Bacillati</taxon>
        <taxon>Bacillota</taxon>
        <taxon>Bacilli</taxon>
        <taxon>Bacillales</taxon>
        <taxon>Caryophanaceae</taxon>
        <taxon>Viridibacillus</taxon>
    </lineage>
</organism>
<evidence type="ECO:0000256" key="6">
    <source>
        <dbReference type="SAM" id="Coils"/>
    </source>
</evidence>
<keyword evidence="3" id="KW-0378">Hydrolase</keyword>
<dbReference type="EMBL" id="LILB01000008">
    <property type="protein sequence ID" value="KOO47901.1"/>
    <property type="molecule type" value="Genomic_DNA"/>
</dbReference>
<dbReference type="PANTHER" id="PTHR43788">
    <property type="entry name" value="DNA2/NAM7 HELICASE FAMILY MEMBER"/>
    <property type="match status" value="1"/>
</dbReference>
<name>A0A0M0L9X9_9BACL</name>
<evidence type="ECO:0000256" key="2">
    <source>
        <dbReference type="ARBA" id="ARBA00022741"/>
    </source>
</evidence>
<evidence type="ECO:0000256" key="5">
    <source>
        <dbReference type="ARBA" id="ARBA00022840"/>
    </source>
</evidence>
<dbReference type="InterPro" id="IPR050534">
    <property type="entry name" value="Coronavir_polyprotein_1ab"/>
</dbReference>
<accession>A0A0M0L9X9</accession>
<dbReference type="GO" id="GO:0043139">
    <property type="term" value="F:5'-3' DNA helicase activity"/>
    <property type="evidence" value="ECO:0007669"/>
    <property type="project" value="TreeGrafter"/>
</dbReference>
<keyword evidence="4" id="KW-0347">Helicase</keyword>
<dbReference type="GO" id="GO:0005524">
    <property type="term" value="F:ATP binding"/>
    <property type="evidence" value="ECO:0007669"/>
    <property type="project" value="UniProtKB-KW"/>
</dbReference>
<evidence type="ECO:0000256" key="3">
    <source>
        <dbReference type="ARBA" id="ARBA00022801"/>
    </source>
</evidence>
<feature type="domain" description="DNA2/NAM7 helicase helicase" evidence="7">
    <location>
        <begin position="310"/>
        <end position="490"/>
    </location>
</feature>
<dbReference type="Pfam" id="PF13087">
    <property type="entry name" value="AAA_12"/>
    <property type="match status" value="1"/>
</dbReference>
<sequence length="1269" mass="147448">MGQVVAKIETVRTNLIMTNKAREGILAWSKDEHAFFHIQKSFLVHIERMSNSAQGETAITIYFDNVANANLAEKLDSQVAVMNCIVKYEGLLATNFRVISSRVPVRTNRRFATQLEFVTAPKNTVGLPIELHSKIRQLPIAEERSEYVRKRISSWEGYLKIQERDATIEDMTASFSKLSVNEDFSRMTLNCSGLKDNEWNKAKGLSAKFKGSRDELGEVLKVNRANRTVEIELRPYIREQLRKNQLKPKTKEVVFSNFATLSQIRRLRRGFADLEKGLAANANLEKILFEDRPRIQAPKKRAKLEFHNRLNEFQQEAVIGAMSAEDLFVIQGPPGTGKTTVISEICQQNAKAGLRTLVASQSNLAVDNALSRLLSNKDIRILRFGRTESIEEEGKKFIEENVAEYWREQTLQDIKQELTMHDSQETELTATLATCEEELQKLEDQLVVIKEKIVEQQQAKLDYEVITEEIQKLKKMLGTYRRELRDLEEHFGEVANKYEHVLSKVEELERFLETNETSEKLLERTNRLANEIEKTRNQLLFRQAEEELAAVNEELNNSRNEYMTWQKNILELHQLQHELKNFTKVDELSEFMQQYDIPMGFIIERQINALEKIKNQMVSYHDWMSVNNKLKAAIDYVEKQMGHAAQIILQQINARPEDSYSSYSIREVHEAIDYMKQFLITQRVVNPAQLKPHLERLYLRRKFVWEQGTILQQLKQEAVRLFEMIKREVIKQTTEVLANAQQKKSTLTNKGMLLKDKQAQLQKRYDQLKLSLSDGPISSNSEQLTAMLHKSEEELQHVKSTHQVVLRTIPQLDQMQQQHQKLMEERTTIASDLEEKKLAIQEINSQGLKQEKDLKALEEILDQDYEDQQLQAEYSIKKLTEKITKLQHNKAQLPIKQALQKQWYTLLQEANEHDLDEIRKMYVRHANVIGTTCVASARKEFMDNYPTFDVVIIDEVSKATPPELLLPMLKGKKIILVGDHHQLPPLVGDDTLEETLKAIIEESDALEESAELKKLLKESLFERLFKNLPRDNKQMLAIQYRMHEDIMKTITPFYENEDDQLQCGLIDSDNVRDHFLEGHYVKRDDHLLWLDMPNEKPYFEEQMKNGKSRFNQGELDTIRHMLLDLDHATEMAKAAGKIKQDERKSIGVISFYGEQVKKIDRLIQQELNLQHLHLRTGTVDKFQGMEMDVIIVSMVRNTQHKGGDIGFANDYRRLNVALSRARELLILVGSTEMFTQRAKQKHARDMYSQLLETVKEQKGLRDQDGNVKQ</sequence>
<keyword evidence="10" id="KW-1185">Reference proteome</keyword>
<keyword evidence="6" id="KW-0175">Coiled coil</keyword>
<feature type="coiled-coil region" evidence="6">
    <location>
        <begin position="515"/>
        <end position="568"/>
    </location>
</feature>
<evidence type="ECO:0000313" key="10">
    <source>
        <dbReference type="Proteomes" id="UP000036867"/>
    </source>
</evidence>
<feature type="domain" description="DNA2/NAM7 helicase-like C-terminal" evidence="8">
    <location>
        <begin position="1016"/>
        <end position="1231"/>
    </location>
</feature>
<dbReference type="GO" id="GO:0016787">
    <property type="term" value="F:hydrolase activity"/>
    <property type="evidence" value="ECO:0007669"/>
    <property type="project" value="UniProtKB-KW"/>
</dbReference>
<dbReference type="STRING" id="263475.AMD00_19930"/>
<proteinExistence type="inferred from homology"/>
<evidence type="ECO:0000313" key="9">
    <source>
        <dbReference type="EMBL" id="KOO47901.1"/>
    </source>
</evidence>
<dbReference type="PATRIC" id="fig|263475.3.peg.2839"/>
<reference evidence="10" key="1">
    <citation type="submission" date="2015-08" db="EMBL/GenBank/DDBJ databases">
        <title>Fjat-10028 dsm 16317.</title>
        <authorList>
            <person name="Liu B."/>
            <person name="Wang J."/>
            <person name="Zhu Y."/>
            <person name="Liu G."/>
            <person name="Chen Q."/>
            <person name="Chen Z."/>
            <person name="Lan J."/>
            <person name="Che J."/>
            <person name="Ge C."/>
            <person name="Shi H."/>
            <person name="Pan Z."/>
            <person name="Liu X."/>
        </authorList>
    </citation>
    <scope>NUCLEOTIDE SEQUENCE [LARGE SCALE GENOMIC DNA]</scope>
    <source>
        <strain evidence="10">DSM 16317</strain>
    </source>
</reference>
<dbReference type="OrthoDB" id="9757917at2"/>